<reference evidence="1 2" key="2">
    <citation type="journal article" date="2016" name="Environ. Microbiol.">
        <title>The revisited genome of Pseudomonas putida KT2440 enlightens its value as a robust metabolic chassis.</title>
        <authorList>
            <person name="Belda E."/>
            <person name="van Heck R.G."/>
            <person name="Lopez-Sanchez M.J."/>
            <person name="Cruveiller S."/>
            <person name="Barbe V."/>
            <person name="Fraser C."/>
            <person name="Klenk H.P."/>
            <person name="Petersen J."/>
            <person name="Morgat A."/>
            <person name="Nikel P.I."/>
            <person name="Vallenet D."/>
            <person name="Rouy Z."/>
            <person name="Sekowska A."/>
            <person name="Martins Dos Santos V.A."/>
            <person name="de Lorenzo V."/>
            <person name="Danchin A."/>
            <person name="Medigue C."/>
        </authorList>
    </citation>
    <scope>NUCLEOTIDE SEQUENCE [LARGE SCALE GENOMIC DNA]</scope>
    <source>
        <strain evidence="2">ATCC 47054 / DSM 6125 / CFBP 8728 / NCIMB 11950 / KT2440</strain>
    </source>
</reference>
<dbReference type="AlphaFoldDB" id="Q88GM0"/>
<dbReference type="Proteomes" id="UP000000556">
    <property type="component" value="Chromosome"/>
</dbReference>
<dbReference type="EMBL" id="AE015451">
    <property type="protein sequence ID" value="AAN69298.1"/>
    <property type="molecule type" value="Genomic_DNA"/>
</dbReference>
<organism evidence="1 2">
    <name type="scientific">Pseudomonas putida (strain ATCC 47054 / DSM 6125 / CFBP 8728 / NCIMB 11950 / KT2440)</name>
    <dbReference type="NCBI Taxonomy" id="160488"/>
    <lineage>
        <taxon>Bacteria</taxon>
        <taxon>Pseudomonadati</taxon>
        <taxon>Pseudomonadota</taxon>
        <taxon>Gammaproteobacteria</taxon>
        <taxon>Pseudomonadales</taxon>
        <taxon>Pseudomonadaceae</taxon>
        <taxon>Pseudomonas</taxon>
    </lineage>
</organism>
<dbReference type="HOGENOM" id="CLU_2809190_0_0_6"/>
<reference evidence="1 2" key="1">
    <citation type="journal article" date="2002" name="Environ. Microbiol.">
        <title>Complete genome sequence and comparative analysis of the metabolically versatile Pseudomonas putida KT2440.</title>
        <authorList>
            <person name="Nelson K.E."/>
            <person name="Weinel C."/>
            <person name="Paulsen I.T."/>
            <person name="Dodson R.J."/>
            <person name="Hilbert H."/>
            <person name="Martins dos Santos V.A."/>
            <person name="Fouts D.E."/>
            <person name="Gill S.R."/>
            <person name="Pop M."/>
            <person name="Holmes M."/>
            <person name="Brinkac L."/>
            <person name="Beanan M."/>
            <person name="DeBoy R.T."/>
            <person name="Daugherty S."/>
            <person name="Kolonay J."/>
            <person name="Madupu R."/>
            <person name="Nelson W."/>
            <person name="White O."/>
            <person name="Peterson J."/>
            <person name="Khouri H."/>
            <person name="Hance I."/>
            <person name="Chris Lee P."/>
            <person name="Holtzapple E."/>
            <person name="Scanlan D."/>
            <person name="Tran K."/>
            <person name="Moazzez A."/>
            <person name="Utterback T."/>
            <person name="Rizzo M."/>
            <person name="Lee K."/>
            <person name="Kosack D."/>
            <person name="Moestl D."/>
            <person name="Wedler H."/>
            <person name="Lauber J."/>
            <person name="Stjepandic D."/>
            <person name="Hoheisel J."/>
            <person name="Straetz M."/>
            <person name="Heim S."/>
            <person name="Kiewitz C."/>
            <person name="Eisen J.A."/>
            <person name="Timmis K.N."/>
            <person name="Dusterhoft A."/>
            <person name="Tummler B."/>
            <person name="Fraser C.M."/>
        </authorList>
    </citation>
    <scope>NUCLEOTIDE SEQUENCE [LARGE SCALE GENOMIC DNA]</scope>
    <source>
        <strain evidence="2">ATCC 47054 / DSM 6125 / CFBP 8728 / NCIMB 11950 / KT2440</strain>
    </source>
</reference>
<gene>
    <name evidence="1" type="ordered locus">PP_3701</name>
</gene>
<proteinExistence type="predicted"/>
<evidence type="ECO:0000313" key="2">
    <source>
        <dbReference type="Proteomes" id="UP000000556"/>
    </source>
</evidence>
<dbReference type="KEGG" id="ppu:PP_3701"/>
<dbReference type="STRING" id="160488.PP_3701"/>
<dbReference type="BioCyc" id="PPUT160488:G1G01-3950-MONOMER"/>
<name>Q88GM0_PSEPK</name>
<sequence length="67" mass="7254">MRATRSCNHLEIGFDSTGVVGRGLPSRSTECLPGQKAGPSGEQVIRKPHQFGIWFGISSLRQSSIQV</sequence>
<protein>
    <submittedName>
        <fullName evidence="1">Uncharacterized protein</fullName>
    </submittedName>
</protein>
<keyword evidence="2" id="KW-1185">Reference proteome</keyword>
<accession>Q88GM0</accession>
<dbReference type="PaxDb" id="160488-PP_3701"/>
<evidence type="ECO:0000313" key="1">
    <source>
        <dbReference type="EMBL" id="AAN69298.1"/>
    </source>
</evidence>